<organism evidence="2 3">
    <name type="scientific">Cellvibrio fontiphilus</name>
    <dbReference type="NCBI Taxonomy" id="1815559"/>
    <lineage>
        <taxon>Bacteria</taxon>
        <taxon>Pseudomonadati</taxon>
        <taxon>Pseudomonadota</taxon>
        <taxon>Gammaproteobacteria</taxon>
        <taxon>Cellvibrionales</taxon>
        <taxon>Cellvibrionaceae</taxon>
        <taxon>Cellvibrio</taxon>
    </lineage>
</organism>
<keyword evidence="3" id="KW-1185">Reference proteome</keyword>
<dbReference type="InterPro" id="IPR019613">
    <property type="entry name" value="DUF4198"/>
</dbReference>
<sequence>MNRLLKTTLCTALVLCLPLTAQAHRAWLLPSATVLSSDDAWVSIDAAVSNDIFHADHAPMRAEGVVVTAPDGATLPVQNAMTAKYRSTFDVQLPQKGTYKIAVASSGLMARWETESGERKMWPGRGERANPADFDKMVPKKAKNLEVSQFSRRMETFVTAGSPSDSVLTPSKQGLELVPITHPNDLFAGEAANFQFQMDGKPVAGVKVTIIPGGMRYRNDQAAIELESDNKGNISVTWPHAGMYWLSANYRDNKAKKPASVRAGSYVATFEVLPE</sequence>
<feature type="signal peptide" evidence="1">
    <location>
        <begin position="1"/>
        <end position="23"/>
    </location>
</feature>
<evidence type="ECO:0000313" key="3">
    <source>
        <dbReference type="Proteomes" id="UP001595555"/>
    </source>
</evidence>
<reference evidence="3" key="1">
    <citation type="journal article" date="2019" name="Int. J. Syst. Evol. Microbiol.">
        <title>The Global Catalogue of Microorganisms (GCM) 10K type strain sequencing project: providing services to taxonomists for standard genome sequencing and annotation.</title>
        <authorList>
            <consortium name="The Broad Institute Genomics Platform"/>
            <consortium name="The Broad Institute Genome Sequencing Center for Infectious Disease"/>
            <person name="Wu L."/>
            <person name="Ma J."/>
        </authorList>
    </citation>
    <scope>NUCLEOTIDE SEQUENCE [LARGE SCALE GENOMIC DNA]</scope>
    <source>
        <strain evidence="3">KCTC 52237</strain>
    </source>
</reference>
<keyword evidence="1" id="KW-0732">Signal</keyword>
<name>A0ABV7FJ03_9GAMM</name>
<proteinExistence type="predicted"/>
<feature type="chain" id="PRO_5045376704" evidence="1">
    <location>
        <begin position="24"/>
        <end position="275"/>
    </location>
</feature>
<accession>A0ABV7FJ03</accession>
<dbReference type="Pfam" id="PF10670">
    <property type="entry name" value="DUF4198"/>
    <property type="match status" value="1"/>
</dbReference>
<dbReference type="Proteomes" id="UP001595555">
    <property type="component" value="Unassembled WGS sequence"/>
</dbReference>
<gene>
    <name evidence="2" type="ORF">ACFODX_14325</name>
</gene>
<comment type="caution">
    <text evidence="2">The sequence shown here is derived from an EMBL/GenBank/DDBJ whole genome shotgun (WGS) entry which is preliminary data.</text>
</comment>
<evidence type="ECO:0000256" key="1">
    <source>
        <dbReference type="SAM" id="SignalP"/>
    </source>
</evidence>
<dbReference type="RefSeq" id="WP_378120348.1">
    <property type="nucleotide sequence ID" value="NZ_JBHRTF010000006.1"/>
</dbReference>
<evidence type="ECO:0000313" key="2">
    <source>
        <dbReference type="EMBL" id="MFC3116743.1"/>
    </source>
</evidence>
<protein>
    <submittedName>
        <fullName evidence="2">DUF4198 domain-containing protein</fullName>
    </submittedName>
</protein>
<dbReference type="EMBL" id="JBHRTF010000006">
    <property type="protein sequence ID" value="MFC3116743.1"/>
    <property type="molecule type" value="Genomic_DNA"/>
</dbReference>